<keyword evidence="3" id="KW-1185">Reference proteome</keyword>
<evidence type="ECO:0000313" key="3">
    <source>
        <dbReference type="Proteomes" id="UP000030661"/>
    </source>
</evidence>
<sequence length="39" mass="4398">MVMMTAESPRHASRKISGDQFNQPNQCSISEVSLDFLEI</sequence>
<dbReference type="Proteomes" id="UP000030661">
    <property type="component" value="Unassembled WGS sequence"/>
</dbReference>
<name>A0A081C535_VECG1</name>
<dbReference type="EMBL" id="DF820470">
    <property type="protein sequence ID" value="GAK59690.1"/>
    <property type="molecule type" value="Genomic_DNA"/>
</dbReference>
<protein>
    <submittedName>
        <fullName evidence="2">Uncharacterized protein</fullName>
    </submittedName>
</protein>
<evidence type="ECO:0000256" key="1">
    <source>
        <dbReference type="SAM" id="MobiDB-lite"/>
    </source>
</evidence>
<dbReference type="AlphaFoldDB" id="A0A081C535"/>
<organism evidence="2 3">
    <name type="scientific">Vecturithrix granuli</name>
    <dbReference type="NCBI Taxonomy" id="1499967"/>
    <lineage>
        <taxon>Bacteria</taxon>
        <taxon>Candidatus Moduliflexota</taxon>
        <taxon>Candidatus Vecturitrichia</taxon>
        <taxon>Candidatus Vecturitrichales</taxon>
        <taxon>Candidatus Vecturitrichaceae</taxon>
        <taxon>Candidatus Vecturithrix</taxon>
    </lineage>
</organism>
<feature type="region of interest" description="Disordered" evidence="1">
    <location>
        <begin position="1"/>
        <end position="22"/>
    </location>
</feature>
<dbReference type="HOGENOM" id="CLU_3305275_0_0_0"/>
<accession>A0A081C535</accession>
<evidence type="ECO:0000313" key="2">
    <source>
        <dbReference type="EMBL" id="GAK59690.1"/>
    </source>
</evidence>
<gene>
    <name evidence="2" type="ORF">U27_06675</name>
</gene>
<reference evidence="2 3" key="1">
    <citation type="journal article" date="2015" name="PeerJ">
        <title>First genomic representation of candidate bacterial phylum KSB3 points to enhanced environmental sensing as a trigger of wastewater bulking.</title>
        <authorList>
            <person name="Sekiguchi Y."/>
            <person name="Ohashi A."/>
            <person name="Parks D.H."/>
            <person name="Yamauchi T."/>
            <person name="Tyson G.W."/>
            <person name="Hugenholtz P."/>
        </authorList>
    </citation>
    <scope>NUCLEOTIDE SEQUENCE [LARGE SCALE GENOMIC DNA]</scope>
</reference>
<proteinExistence type="predicted"/>